<dbReference type="EMBL" id="LT853696">
    <property type="protein sequence ID" value="SMQ50781.1"/>
    <property type="molecule type" value="Genomic_DNA"/>
</dbReference>
<reference evidence="1 2" key="1">
    <citation type="submission" date="2016-06" db="EMBL/GenBank/DDBJ databases">
        <authorList>
            <person name="Kjaerup R.B."/>
            <person name="Dalgaard T.S."/>
            <person name="Juul-Madsen H.R."/>
        </authorList>
    </citation>
    <scope>NUCLEOTIDE SEQUENCE [LARGE SCALE GENOMIC DNA]</scope>
</reference>
<dbReference type="AlphaFoldDB" id="A0A1X7RUB8"/>
<keyword evidence="2" id="KW-1185">Reference proteome</keyword>
<accession>A0A1X7RUB8</accession>
<sequence length="279" mass="30455">MSAKSSPINIPTTSARPTQTSHLIRHCTFTPTPTIVDEKFLTHDGRVTPHFAALQALAHHDKHDSSLGLGLTSTITHIQYGLYHTQPACLIGFAFQFHDSSPARQQKHHFEKVEVDITFSSTSAPSSARVVGADEPTIVDFAPNYDTPLTQLFKVDAQVLCEHAHRTPNKIKFFLHSNAASTTHALISAPPAKEMVLDFTAAVVITSQQPASIQTTVDVKCGPVFELHAQPWAKEGPLVLQPGVEVGERLTGTKRNGAVDFADLGGEGWRRVLTERTEE</sequence>
<organism evidence="1 2">
    <name type="scientific">Zymoseptoria tritici (strain ST99CH_3D7)</name>
    <dbReference type="NCBI Taxonomy" id="1276538"/>
    <lineage>
        <taxon>Eukaryota</taxon>
        <taxon>Fungi</taxon>
        <taxon>Dikarya</taxon>
        <taxon>Ascomycota</taxon>
        <taxon>Pezizomycotina</taxon>
        <taxon>Dothideomycetes</taxon>
        <taxon>Dothideomycetidae</taxon>
        <taxon>Mycosphaerellales</taxon>
        <taxon>Mycosphaerellaceae</taxon>
        <taxon>Zymoseptoria</taxon>
    </lineage>
</organism>
<name>A0A1X7RUB8_ZYMT9</name>
<evidence type="ECO:0000313" key="2">
    <source>
        <dbReference type="Proteomes" id="UP000215127"/>
    </source>
</evidence>
<protein>
    <submittedName>
        <fullName evidence="1">Uncharacterized protein</fullName>
    </submittedName>
</protein>
<gene>
    <name evidence="1" type="ORF">ZT3D7_G5934</name>
</gene>
<proteinExistence type="predicted"/>
<evidence type="ECO:0000313" key="1">
    <source>
        <dbReference type="EMBL" id="SMQ50781.1"/>
    </source>
</evidence>
<dbReference type="Proteomes" id="UP000215127">
    <property type="component" value="Chromosome 5"/>
</dbReference>